<protein>
    <recommendedName>
        <fullName evidence="2">DUF7794 domain-containing protein</fullName>
    </recommendedName>
</protein>
<dbReference type="Pfam" id="PF25070">
    <property type="entry name" value="DUF7794"/>
    <property type="match status" value="1"/>
</dbReference>
<evidence type="ECO:0000259" key="2">
    <source>
        <dbReference type="Pfam" id="PF25070"/>
    </source>
</evidence>
<keyword evidence="1" id="KW-0472">Membrane</keyword>
<accession>I3T0G5</accession>
<reference evidence="3" key="1">
    <citation type="submission" date="2012-05" db="EMBL/GenBank/DDBJ databases">
        <authorList>
            <person name="Krishnakumar V."/>
            <person name="Cheung F."/>
            <person name="Xiao Y."/>
            <person name="Chan A."/>
            <person name="Moskal W.A."/>
            <person name="Town C.D."/>
        </authorList>
    </citation>
    <scope>NUCLEOTIDE SEQUENCE</scope>
</reference>
<evidence type="ECO:0000256" key="1">
    <source>
        <dbReference type="SAM" id="Phobius"/>
    </source>
</evidence>
<organism evidence="3">
    <name type="scientific">Lotus japonicus</name>
    <name type="common">Lotus corniculatus var. japonicus</name>
    <dbReference type="NCBI Taxonomy" id="34305"/>
    <lineage>
        <taxon>Eukaryota</taxon>
        <taxon>Viridiplantae</taxon>
        <taxon>Streptophyta</taxon>
        <taxon>Embryophyta</taxon>
        <taxon>Tracheophyta</taxon>
        <taxon>Spermatophyta</taxon>
        <taxon>Magnoliopsida</taxon>
        <taxon>eudicotyledons</taxon>
        <taxon>Gunneridae</taxon>
        <taxon>Pentapetalae</taxon>
        <taxon>rosids</taxon>
        <taxon>fabids</taxon>
        <taxon>Fabales</taxon>
        <taxon>Fabaceae</taxon>
        <taxon>Papilionoideae</taxon>
        <taxon>50 kb inversion clade</taxon>
        <taxon>NPAAA clade</taxon>
        <taxon>Hologalegina</taxon>
        <taxon>robinioid clade</taxon>
        <taxon>Loteae</taxon>
        <taxon>Lotus</taxon>
    </lineage>
</organism>
<feature type="transmembrane region" description="Helical" evidence="1">
    <location>
        <begin position="113"/>
        <end position="133"/>
    </location>
</feature>
<dbReference type="PANTHER" id="PTHR37735:SF1">
    <property type="entry name" value="OS08G0567000 PROTEIN"/>
    <property type="match status" value="1"/>
</dbReference>
<evidence type="ECO:0000313" key="3">
    <source>
        <dbReference type="EMBL" id="AFK46007.1"/>
    </source>
</evidence>
<sequence>MHDDLSQSTQNPAELLTGCFNGIKVFQEQAEVESIAQHGVELLLATLTKLFGSLQEAYKGQIVGIIYCQTTTPQESGKKFDVIFTPHHTARWLEEIKALNATGPEVVLVRTTLAWITGIILLISTLLGICYLMNMPLTRDTLLYSNVKLD</sequence>
<dbReference type="GO" id="GO:0012505">
    <property type="term" value="C:endomembrane system"/>
    <property type="evidence" value="ECO:0007669"/>
    <property type="project" value="TreeGrafter"/>
</dbReference>
<keyword evidence="1" id="KW-0812">Transmembrane</keyword>
<dbReference type="PANTHER" id="PTHR37735">
    <property type="entry name" value="OS08G0567000 PROTEIN"/>
    <property type="match status" value="1"/>
</dbReference>
<proteinExistence type="evidence at transcript level"/>
<dbReference type="EMBL" id="BT146213">
    <property type="protein sequence ID" value="AFK46007.1"/>
    <property type="molecule type" value="mRNA"/>
</dbReference>
<name>I3T0G5_LOTJA</name>
<dbReference type="AlphaFoldDB" id="I3T0G5"/>
<feature type="domain" description="DUF7794" evidence="2">
    <location>
        <begin position="1"/>
        <end position="69"/>
    </location>
</feature>
<dbReference type="InterPro" id="IPR056696">
    <property type="entry name" value="DUF7794"/>
</dbReference>
<keyword evidence="1" id="KW-1133">Transmembrane helix</keyword>